<dbReference type="InterPro" id="IPR014729">
    <property type="entry name" value="Rossmann-like_a/b/a_fold"/>
</dbReference>
<comment type="similarity">
    <text evidence="1">Belongs to the universal stress protein A family.</text>
</comment>
<dbReference type="GeneID" id="79267757"/>
<dbReference type="PRINTS" id="PR01438">
    <property type="entry name" value="UNVRSLSTRESS"/>
</dbReference>
<keyword evidence="4" id="KW-1185">Reference proteome</keyword>
<proteinExistence type="inferred from homology"/>
<dbReference type="PANTHER" id="PTHR46268">
    <property type="entry name" value="STRESS RESPONSE PROTEIN NHAX"/>
    <property type="match status" value="1"/>
</dbReference>
<protein>
    <submittedName>
        <fullName evidence="3">Universal stress protein</fullName>
    </submittedName>
</protein>
<evidence type="ECO:0000259" key="2">
    <source>
        <dbReference type="Pfam" id="PF00582"/>
    </source>
</evidence>
<dbReference type="SUPFAM" id="SSF52402">
    <property type="entry name" value="Adenine nucleotide alpha hydrolases-like"/>
    <property type="match status" value="1"/>
</dbReference>
<dbReference type="CDD" id="cd00293">
    <property type="entry name" value="USP-like"/>
    <property type="match status" value="1"/>
</dbReference>
<accession>A0ABD5ZRZ6</accession>
<dbReference type="EMBL" id="JBHTAP010000001">
    <property type="protein sequence ID" value="MFC7236052.1"/>
    <property type="molecule type" value="Genomic_DNA"/>
</dbReference>
<dbReference type="Proteomes" id="UP001596398">
    <property type="component" value="Unassembled WGS sequence"/>
</dbReference>
<dbReference type="InterPro" id="IPR006015">
    <property type="entry name" value="Universal_stress_UspA"/>
</dbReference>
<feature type="domain" description="UspA" evidence="2">
    <location>
        <begin position="10"/>
        <end position="146"/>
    </location>
</feature>
<evidence type="ECO:0000313" key="4">
    <source>
        <dbReference type="Proteomes" id="UP001596398"/>
    </source>
</evidence>
<dbReference type="InterPro" id="IPR006016">
    <property type="entry name" value="UspA"/>
</dbReference>
<comment type="caution">
    <text evidence="3">The sequence shown here is derived from an EMBL/GenBank/DDBJ whole genome shotgun (WGS) entry which is preliminary data.</text>
</comment>
<sequence>MADSVRAGRYRAILVPTDGSRGAMRAVERALDIGRQSDATIHVMHVIDERSRAETPALSSEELVLEKLGRVADETIERVAAEAERAGLPAVRHSCRGVPHERIREYAERNDVDLIVMGVHGVGREGRPHMGSTTARVRETSTVPVLPV</sequence>
<evidence type="ECO:0000256" key="1">
    <source>
        <dbReference type="ARBA" id="ARBA00008791"/>
    </source>
</evidence>
<dbReference type="Pfam" id="PF00582">
    <property type="entry name" value="Usp"/>
    <property type="match status" value="1"/>
</dbReference>
<dbReference type="RefSeq" id="WP_276234200.1">
    <property type="nucleotide sequence ID" value="NZ_CP119802.1"/>
</dbReference>
<organism evidence="3 4">
    <name type="scientific">Halosegnis marinus</name>
    <dbReference type="NCBI Taxonomy" id="3034023"/>
    <lineage>
        <taxon>Archaea</taxon>
        <taxon>Methanobacteriati</taxon>
        <taxon>Methanobacteriota</taxon>
        <taxon>Stenosarchaea group</taxon>
        <taxon>Halobacteria</taxon>
        <taxon>Halobacteriales</taxon>
        <taxon>Natronomonadaceae</taxon>
        <taxon>Halosegnis</taxon>
    </lineage>
</organism>
<dbReference type="Gene3D" id="3.40.50.620">
    <property type="entry name" value="HUPs"/>
    <property type="match status" value="1"/>
</dbReference>
<name>A0ABD5ZRZ6_9EURY</name>
<gene>
    <name evidence="3" type="ORF">ACFQJ4_12065</name>
</gene>
<dbReference type="PANTHER" id="PTHR46268:SF6">
    <property type="entry name" value="UNIVERSAL STRESS PROTEIN UP12"/>
    <property type="match status" value="1"/>
</dbReference>
<reference evidence="3 4" key="1">
    <citation type="journal article" date="2019" name="Int. J. Syst. Evol. Microbiol.">
        <title>The Global Catalogue of Microorganisms (GCM) 10K type strain sequencing project: providing services to taxonomists for standard genome sequencing and annotation.</title>
        <authorList>
            <consortium name="The Broad Institute Genomics Platform"/>
            <consortium name="The Broad Institute Genome Sequencing Center for Infectious Disease"/>
            <person name="Wu L."/>
            <person name="Ma J."/>
        </authorList>
    </citation>
    <scope>NUCLEOTIDE SEQUENCE [LARGE SCALE GENOMIC DNA]</scope>
    <source>
        <strain evidence="3 4">DT85</strain>
    </source>
</reference>
<evidence type="ECO:0000313" key="3">
    <source>
        <dbReference type="EMBL" id="MFC7236052.1"/>
    </source>
</evidence>
<dbReference type="AlphaFoldDB" id="A0ABD5ZRZ6"/>